<dbReference type="InterPro" id="IPR029058">
    <property type="entry name" value="AB_hydrolase_fold"/>
</dbReference>
<dbReference type="EC" id="3.1.1.-" evidence="5"/>
<evidence type="ECO:0000313" key="8">
    <source>
        <dbReference type="Proteomes" id="UP000094527"/>
    </source>
</evidence>
<dbReference type="PANTHER" id="PTHR43142">
    <property type="entry name" value="CARBOXYLIC ESTER HYDROLASE"/>
    <property type="match status" value="1"/>
</dbReference>
<feature type="domain" description="Carboxylesterase type B" evidence="6">
    <location>
        <begin position="22"/>
        <end position="219"/>
    </location>
</feature>
<dbReference type="InterPro" id="IPR019826">
    <property type="entry name" value="Carboxylesterase_B_AS"/>
</dbReference>
<keyword evidence="2" id="KW-0719">Serine esterase</keyword>
<dbReference type="AlphaFoldDB" id="A0A1D2NH00"/>
<dbReference type="OMA" id="WAPRESN"/>
<dbReference type="GO" id="GO:0052689">
    <property type="term" value="F:carboxylic ester hydrolase activity"/>
    <property type="evidence" value="ECO:0007669"/>
    <property type="project" value="UniProtKB-KW"/>
</dbReference>
<dbReference type="STRING" id="48709.A0A1D2NH00"/>
<dbReference type="SUPFAM" id="SSF53474">
    <property type="entry name" value="alpha/beta-Hydrolases"/>
    <property type="match status" value="1"/>
</dbReference>
<dbReference type="Proteomes" id="UP000094527">
    <property type="component" value="Unassembled WGS sequence"/>
</dbReference>
<dbReference type="InterPro" id="IPR002018">
    <property type="entry name" value="CarbesteraseB"/>
</dbReference>
<keyword evidence="5" id="KW-0732">Signal</keyword>
<keyword evidence="3 5" id="KW-0378">Hydrolase</keyword>
<feature type="signal peptide" evidence="5">
    <location>
        <begin position="1"/>
        <end position="21"/>
    </location>
</feature>
<accession>A0A1D2NH00</accession>
<comment type="caution">
    <text evidence="7">The sequence shown here is derived from an EMBL/GenBank/DDBJ whole genome shotgun (WGS) entry which is preliminary data.</text>
</comment>
<sequence>MNFVLIIIFPLFLGEFRIVAGQVVNTKLGAVQGFTATSRNGRNFSAFLGIPYAKKPLRFQAPEPAEGWTGIRDATNYGSVCPQFSFSENNSTGDEECLNISVFTPINSTTATVLLPVLVYVHGGYFMALSGSNYGPRYFMDHNLILVTFNYRLGAFGFLSTEDGNAVGNAGMKDQVLALKWVQDNIIFFGGDNSKVTLYGESAGAAAVQYHLLSPMSEGM</sequence>
<dbReference type="PROSITE" id="PS00122">
    <property type="entry name" value="CARBOXYLESTERASE_B_1"/>
    <property type="match status" value="1"/>
</dbReference>
<evidence type="ECO:0000256" key="1">
    <source>
        <dbReference type="ARBA" id="ARBA00005964"/>
    </source>
</evidence>
<evidence type="ECO:0000259" key="6">
    <source>
        <dbReference type="Pfam" id="PF00135"/>
    </source>
</evidence>
<feature type="chain" id="PRO_5008811376" description="Carboxylic ester hydrolase" evidence="5">
    <location>
        <begin position="22"/>
        <end position="220"/>
    </location>
</feature>
<dbReference type="PANTHER" id="PTHR43142:SF1">
    <property type="entry name" value="CARBOXYLIC ESTER HYDROLASE"/>
    <property type="match status" value="1"/>
</dbReference>
<dbReference type="OrthoDB" id="19653at2759"/>
<protein>
    <recommendedName>
        <fullName evidence="5">Carboxylic ester hydrolase</fullName>
        <ecNumber evidence="5">3.1.1.-</ecNumber>
    </recommendedName>
</protein>
<dbReference type="Gene3D" id="3.40.50.1820">
    <property type="entry name" value="alpha/beta hydrolase"/>
    <property type="match status" value="1"/>
</dbReference>
<organism evidence="7 8">
    <name type="scientific">Orchesella cincta</name>
    <name type="common">Springtail</name>
    <name type="synonym">Podura cincta</name>
    <dbReference type="NCBI Taxonomy" id="48709"/>
    <lineage>
        <taxon>Eukaryota</taxon>
        <taxon>Metazoa</taxon>
        <taxon>Ecdysozoa</taxon>
        <taxon>Arthropoda</taxon>
        <taxon>Hexapoda</taxon>
        <taxon>Collembola</taxon>
        <taxon>Entomobryomorpha</taxon>
        <taxon>Entomobryoidea</taxon>
        <taxon>Orchesellidae</taxon>
        <taxon>Orchesellinae</taxon>
        <taxon>Orchesella</taxon>
    </lineage>
</organism>
<comment type="similarity">
    <text evidence="1 5">Belongs to the type-B carboxylesterase/lipase family.</text>
</comment>
<evidence type="ECO:0000256" key="4">
    <source>
        <dbReference type="ARBA" id="ARBA00023180"/>
    </source>
</evidence>
<gene>
    <name evidence="7" type="ORF">Ocin01_02156</name>
</gene>
<proteinExistence type="inferred from homology"/>
<dbReference type="EMBL" id="LJIJ01000041">
    <property type="protein sequence ID" value="ODN04519.1"/>
    <property type="molecule type" value="Genomic_DNA"/>
</dbReference>
<evidence type="ECO:0000256" key="5">
    <source>
        <dbReference type="RuleBase" id="RU361235"/>
    </source>
</evidence>
<name>A0A1D2NH00_ORCCI</name>
<keyword evidence="4" id="KW-0325">Glycoprotein</keyword>
<evidence type="ECO:0000256" key="3">
    <source>
        <dbReference type="ARBA" id="ARBA00022801"/>
    </source>
</evidence>
<evidence type="ECO:0000313" key="7">
    <source>
        <dbReference type="EMBL" id="ODN04519.1"/>
    </source>
</evidence>
<dbReference type="Pfam" id="PF00135">
    <property type="entry name" value="COesterase"/>
    <property type="match status" value="1"/>
</dbReference>
<evidence type="ECO:0000256" key="2">
    <source>
        <dbReference type="ARBA" id="ARBA00022487"/>
    </source>
</evidence>
<keyword evidence="8" id="KW-1185">Reference proteome</keyword>
<reference evidence="7 8" key="1">
    <citation type="journal article" date="2016" name="Genome Biol. Evol.">
        <title>Gene Family Evolution Reflects Adaptation to Soil Environmental Stressors in the Genome of the Collembolan Orchesella cincta.</title>
        <authorList>
            <person name="Faddeeva-Vakhrusheva A."/>
            <person name="Derks M.F."/>
            <person name="Anvar S.Y."/>
            <person name="Agamennone V."/>
            <person name="Suring W."/>
            <person name="Smit S."/>
            <person name="van Straalen N.M."/>
            <person name="Roelofs D."/>
        </authorList>
    </citation>
    <scope>NUCLEOTIDE SEQUENCE [LARGE SCALE GENOMIC DNA]</scope>
    <source>
        <tissue evidence="7">Mixed pool</tissue>
    </source>
</reference>